<dbReference type="GeneID" id="13886705"/>
<dbReference type="KEGG" id="kaf:KAFR_0K01620"/>
<dbReference type="eggNOG" id="KOG4346">
    <property type="taxonomic scope" value="Eukaryota"/>
</dbReference>
<evidence type="ECO:0000313" key="4">
    <source>
        <dbReference type="Proteomes" id="UP000005220"/>
    </source>
</evidence>
<dbReference type="OrthoDB" id="10258062at2759"/>
<dbReference type="GO" id="GO:0007004">
    <property type="term" value="P:telomere maintenance via telomerase"/>
    <property type="evidence" value="ECO:0007669"/>
    <property type="project" value="EnsemblFungi"/>
</dbReference>
<dbReference type="Pfam" id="PF10193">
    <property type="entry name" value="Telomere_reg-2"/>
    <property type="match status" value="1"/>
</dbReference>
<keyword evidence="4" id="KW-1185">Reference proteome</keyword>
<dbReference type="InterPro" id="IPR051970">
    <property type="entry name" value="TEL2_Regulation"/>
</dbReference>
<dbReference type="InterPro" id="IPR038528">
    <property type="entry name" value="TEL2_C_sf"/>
</dbReference>
<protein>
    <recommendedName>
        <fullName evidence="2">Telomere length regulation protein conserved domain-containing protein</fullName>
    </recommendedName>
</protein>
<evidence type="ECO:0000313" key="3">
    <source>
        <dbReference type="EMBL" id="CCF60516.1"/>
    </source>
</evidence>
<evidence type="ECO:0000259" key="2">
    <source>
        <dbReference type="Pfam" id="PF10193"/>
    </source>
</evidence>
<comment type="similarity">
    <text evidence="1">Belongs to the TEL2 family.</text>
</comment>
<reference evidence="3 4" key="1">
    <citation type="journal article" date="2011" name="Proc. Natl. Acad. Sci. U.S.A.">
        <title>Evolutionary erosion of yeast sex chromosomes by mating-type switching accidents.</title>
        <authorList>
            <person name="Gordon J.L."/>
            <person name="Armisen D."/>
            <person name="Proux-Wera E."/>
            <person name="Oheigeartaigh S.S."/>
            <person name="Byrne K.P."/>
            <person name="Wolfe K.H."/>
        </authorList>
    </citation>
    <scope>NUCLEOTIDE SEQUENCE [LARGE SCALE GENOMIC DNA]</scope>
    <source>
        <strain evidence="4">ATCC 22294 / BCRC 22015 / CBS 2517 / CECT 1963 / NBRC 1671 / NRRL Y-8276</strain>
    </source>
</reference>
<dbReference type="AlphaFoldDB" id="H2B1L6"/>
<dbReference type="GO" id="GO:0110078">
    <property type="term" value="C:TTT Hsp90 cochaperone complex"/>
    <property type="evidence" value="ECO:0007669"/>
    <property type="project" value="EnsemblFungi"/>
</dbReference>
<dbReference type="RefSeq" id="XP_003959651.1">
    <property type="nucleotide sequence ID" value="XM_003959602.1"/>
</dbReference>
<dbReference type="EMBL" id="HE650831">
    <property type="protein sequence ID" value="CCF60516.1"/>
    <property type="molecule type" value="Genomic_DNA"/>
</dbReference>
<dbReference type="Gene3D" id="1.25.40.720">
    <property type="entry name" value="Telomere length regulation protein 2, C-terminal domain"/>
    <property type="match status" value="2"/>
</dbReference>
<dbReference type="GO" id="GO:0042162">
    <property type="term" value="F:telomeric DNA binding"/>
    <property type="evidence" value="ECO:0007669"/>
    <property type="project" value="EnsemblFungi"/>
</dbReference>
<organism evidence="3 4">
    <name type="scientific">Kazachstania africana (strain ATCC 22294 / BCRC 22015 / CBS 2517 / CECT 1963 / NBRC 1671 / NRRL Y-8276)</name>
    <name type="common">Yeast</name>
    <name type="synonym">Kluyveromyces africanus</name>
    <dbReference type="NCBI Taxonomy" id="1071382"/>
    <lineage>
        <taxon>Eukaryota</taxon>
        <taxon>Fungi</taxon>
        <taxon>Dikarya</taxon>
        <taxon>Ascomycota</taxon>
        <taxon>Saccharomycotina</taxon>
        <taxon>Saccharomycetes</taxon>
        <taxon>Saccharomycetales</taxon>
        <taxon>Saccharomycetaceae</taxon>
        <taxon>Kazachstania</taxon>
    </lineage>
</organism>
<dbReference type="STRING" id="1071382.H2B1L6"/>
<accession>H2B1L6</accession>
<dbReference type="PANTHER" id="PTHR15830:SF10">
    <property type="entry name" value="TELOMERE LENGTH REGULATION PROTEIN TEL2 HOMOLOG"/>
    <property type="match status" value="1"/>
</dbReference>
<dbReference type="GO" id="GO:0005829">
    <property type="term" value="C:cytosol"/>
    <property type="evidence" value="ECO:0007669"/>
    <property type="project" value="TreeGrafter"/>
</dbReference>
<name>H2B1L6_KAZAF</name>
<dbReference type="GO" id="GO:0034502">
    <property type="term" value="P:protein localization to chromosome"/>
    <property type="evidence" value="ECO:0007669"/>
    <property type="project" value="EnsemblFungi"/>
</dbReference>
<proteinExistence type="inferred from homology"/>
<feature type="domain" description="Telomere length regulation protein conserved" evidence="2">
    <location>
        <begin position="427"/>
        <end position="539"/>
    </location>
</feature>
<dbReference type="GO" id="GO:0051879">
    <property type="term" value="F:Hsp90 protein binding"/>
    <property type="evidence" value="ECO:0007669"/>
    <property type="project" value="TreeGrafter"/>
</dbReference>
<evidence type="ECO:0000256" key="1">
    <source>
        <dbReference type="ARBA" id="ARBA00006133"/>
    </source>
</evidence>
<dbReference type="GO" id="GO:0000781">
    <property type="term" value="C:chromosome, telomeric region"/>
    <property type="evidence" value="ECO:0007669"/>
    <property type="project" value="EnsemblFungi"/>
</dbReference>
<gene>
    <name evidence="3" type="primary">KAFR0K01620</name>
    <name evidence="3" type="ORF">KAFR_0K01620</name>
</gene>
<dbReference type="Proteomes" id="UP000005220">
    <property type="component" value="Chromosome 11"/>
</dbReference>
<sequence>MVDIHVLEQASDVTTIHEALQAVLDELDGIKLGTTLVIAQHIIPVYPSLPRQTKAILHDIVCGSFVVLSQLVAFTKNLPETGREVTIYKQFFIDSLSNNRKCLSNYVSKCSTSKTGRNSLKSLLFGSKLFNLVSSEISIIEYLELLRTQWGYMIDSEWDQIDKVFAGELIISMLSLHPVYSPNVVFEELFFSNSTNFEKLTQVLYSSRALNKETMVSRYILPFLEIRTSMSNYGDVFCILKKLPLEDGLNINKILEMKSIILQILIIKTLNRYQLDKLLSSLLSQFNELNETEDENICQLLVIISKYKLDASKREELCHDSRFLDAVTKRLSHEDTVFRERTMFIAKMLSNNELKYESEFVIELPSLIFNDNSLNISFQSLQLPSEDHLHRETNTTVQISNHMTSLSLQEEDSDDDDEMYDKSYKRIVFLKDLAQEFENRDKNKRTNMVNLLRVCVKLVRQKSSFPLEVGYYSSQLMMEIATLNNNFDEKDFEKWRINALVSLLVVVPDKVKDLFHILFQKELSLQQRMSLLSALGLSARELRGYDDASILKPKYDFPTSRLPWDKEDKKKLTEILDTPSNTIDSLGTVWRSKKLDMKTKSEGPKNNFRKVAPLFFYPLAHGWLNGIDLGTYDKLFKAHYIATLRIVYSCANPVHEYELMTDLMEQITVQAMEQGVNIEPA</sequence>
<dbReference type="FunCoup" id="H2B1L6">
    <property type="interactions" value="39"/>
</dbReference>
<dbReference type="InParanoid" id="H2B1L6"/>
<dbReference type="InterPro" id="IPR019337">
    <property type="entry name" value="Telomere_length_regulation_dom"/>
</dbReference>
<dbReference type="PANTHER" id="PTHR15830">
    <property type="entry name" value="TELOMERE LENGTH REGULATION PROTEIN TEL2 FAMILY MEMBER"/>
    <property type="match status" value="1"/>
</dbReference>
<dbReference type="GO" id="GO:0051083">
    <property type="term" value="P:'de novo' cotranslational protein folding"/>
    <property type="evidence" value="ECO:0007669"/>
    <property type="project" value="TreeGrafter"/>
</dbReference>
<dbReference type="HOGENOM" id="CLU_444244_0_0_1"/>